<dbReference type="GO" id="GO:0044550">
    <property type="term" value="P:secondary metabolite biosynthetic process"/>
    <property type="evidence" value="ECO:0007669"/>
    <property type="project" value="TreeGrafter"/>
</dbReference>
<dbReference type="GO" id="GO:0031177">
    <property type="term" value="F:phosphopantetheine binding"/>
    <property type="evidence" value="ECO:0007669"/>
    <property type="project" value="TreeGrafter"/>
</dbReference>
<dbReference type="InterPro" id="IPR042099">
    <property type="entry name" value="ANL_N_sf"/>
</dbReference>
<evidence type="ECO:0000313" key="3">
    <source>
        <dbReference type="EMBL" id="SFC05460.1"/>
    </source>
</evidence>
<protein>
    <submittedName>
        <fullName evidence="3">L-prolyl-[peptidyl carrier protein] synthetase</fullName>
    </submittedName>
</protein>
<name>A0A1I1G8H4_9GAMM</name>
<evidence type="ECO:0000259" key="1">
    <source>
        <dbReference type="Pfam" id="PF00501"/>
    </source>
</evidence>
<dbReference type="InterPro" id="IPR025110">
    <property type="entry name" value="AMP-bd_C"/>
</dbReference>
<organism evidence="3 4">
    <name type="scientific">Pseudoalteromonas denitrificans DSM 6059</name>
    <dbReference type="NCBI Taxonomy" id="1123010"/>
    <lineage>
        <taxon>Bacteria</taxon>
        <taxon>Pseudomonadati</taxon>
        <taxon>Pseudomonadota</taxon>
        <taxon>Gammaproteobacteria</taxon>
        <taxon>Alteromonadales</taxon>
        <taxon>Pseudoalteromonadaceae</taxon>
        <taxon>Pseudoalteromonas</taxon>
    </lineage>
</organism>
<dbReference type="PANTHER" id="PTHR45527:SF1">
    <property type="entry name" value="FATTY ACID SYNTHASE"/>
    <property type="match status" value="1"/>
</dbReference>
<dbReference type="Proteomes" id="UP000198862">
    <property type="component" value="Unassembled WGS sequence"/>
</dbReference>
<dbReference type="InterPro" id="IPR020845">
    <property type="entry name" value="AMP-binding_CS"/>
</dbReference>
<dbReference type="SUPFAM" id="SSF56801">
    <property type="entry name" value="Acetyl-CoA synthetase-like"/>
    <property type="match status" value="1"/>
</dbReference>
<dbReference type="Pfam" id="PF00501">
    <property type="entry name" value="AMP-binding"/>
    <property type="match status" value="1"/>
</dbReference>
<sequence length="499" mass="55766">MTEFNSIMSGFERSCKQFPENIAVHCLDESVSYETLEQTVLQWSNAFLNEDLKGKRILIHLDKGIEYVKSIYACLAAGAIYVPVDASQPIERILSIISQAQPDLIITDESKCKMLNDVLVSRFVLSQESCYFLNKDQKQVFLDERLDKKAIFHKAKPDEVAAILFTSGSTGVPKGVQISHKNLAYFINWAVDSLNLTQKDVLSNHASFSFDLSTFDLFAASQVGAATWVITTQQQKFVAELVNGIKKYNVSIWYSVPSVLSMMVATNALDKNTTSRLRHVIFAGEVYPIGALRTLNTCLADTCSLHNWYGPTETNVCLYHKITNEDLTKDHPVPIGKPLAGSDAVIDCDTGELIIYGPSVTPGYSNVIDGRNAKLHEQFGHATGDLVRFENGVYYYQDRIDDMVKINGHRIELGEINACLSTMPEIYEVVVQCITTDFQQKLIAYIVPNTEAKINTLAVKQFASEKLPRYMVPNNVKCLSQLPRNANGKVDYKILRSLA</sequence>
<dbReference type="PROSITE" id="PS00455">
    <property type="entry name" value="AMP_BINDING"/>
    <property type="match status" value="1"/>
</dbReference>
<dbReference type="Pfam" id="PF13193">
    <property type="entry name" value="AMP-binding_C"/>
    <property type="match status" value="1"/>
</dbReference>
<dbReference type="InterPro" id="IPR000873">
    <property type="entry name" value="AMP-dep_synth/lig_dom"/>
</dbReference>
<accession>A0A1I1G8H4</accession>
<dbReference type="RefSeq" id="WP_091980150.1">
    <property type="nucleotide sequence ID" value="NZ_FOLO01000004.1"/>
</dbReference>
<dbReference type="InterPro" id="IPR045851">
    <property type="entry name" value="AMP-bd_C_sf"/>
</dbReference>
<dbReference type="Gene3D" id="3.30.300.30">
    <property type="match status" value="1"/>
</dbReference>
<gene>
    <name evidence="3" type="ORF">SAMN02745724_00777</name>
</gene>
<feature type="domain" description="AMP-binding enzyme C-terminal" evidence="2">
    <location>
        <begin position="415"/>
        <end position="489"/>
    </location>
</feature>
<dbReference type="OrthoDB" id="9803968at2"/>
<dbReference type="EMBL" id="FOLO01000004">
    <property type="protein sequence ID" value="SFC05460.1"/>
    <property type="molecule type" value="Genomic_DNA"/>
</dbReference>
<dbReference type="SMR" id="A0A1I1G8H4"/>
<dbReference type="AlphaFoldDB" id="A0A1I1G8H4"/>
<dbReference type="GO" id="GO:0043041">
    <property type="term" value="P:amino acid activation for nonribosomal peptide biosynthetic process"/>
    <property type="evidence" value="ECO:0007669"/>
    <property type="project" value="TreeGrafter"/>
</dbReference>
<reference evidence="3 4" key="1">
    <citation type="submission" date="2016-10" db="EMBL/GenBank/DDBJ databases">
        <authorList>
            <person name="de Groot N.N."/>
        </authorList>
    </citation>
    <scope>NUCLEOTIDE SEQUENCE [LARGE SCALE GENOMIC DNA]</scope>
    <source>
        <strain evidence="3 4">DSM 6059</strain>
    </source>
</reference>
<dbReference type="PANTHER" id="PTHR45527">
    <property type="entry name" value="NONRIBOSOMAL PEPTIDE SYNTHETASE"/>
    <property type="match status" value="1"/>
</dbReference>
<dbReference type="STRING" id="1123010.SAMN02745724_00777"/>
<proteinExistence type="predicted"/>
<evidence type="ECO:0000259" key="2">
    <source>
        <dbReference type="Pfam" id="PF13193"/>
    </source>
</evidence>
<evidence type="ECO:0000313" key="4">
    <source>
        <dbReference type="Proteomes" id="UP000198862"/>
    </source>
</evidence>
<dbReference type="GO" id="GO:0005737">
    <property type="term" value="C:cytoplasm"/>
    <property type="evidence" value="ECO:0007669"/>
    <property type="project" value="TreeGrafter"/>
</dbReference>
<dbReference type="Gene3D" id="3.40.50.12780">
    <property type="entry name" value="N-terminal domain of ligase-like"/>
    <property type="match status" value="1"/>
</dbReference>
<keyword evidence="4" id="KW-1185">Reference proteome</keyword>
<feature type="domain" description="AMP-dependent synthetase/ligase" evidence="1">
    <location>
        <begin position="11"/>
        <end position="364"/>
    </location>
</feature>